<reference evidence="2 3" key="1">
    <citation type="journal article" date="2019" name="Sci. Rep.">
        <title>Orb-weaving spider Araneus ventricosus genome elucidates the spidroin gene catalogue.</title>
        <authorList>
            <person name="Kono N."/>
            <person name="Nakamura H."/>
            <person name="Ohtoshi R."/>
            <person name="Moran D.A.P."/>
            <person name="Shinohara A."/>
            <person name="Yoshida Y."/>
            <person name="Fujiwara M."/>
            <person name="Mori M."/>
            <person name="Tomita M."/>
            <person name="Arakawa K."/>
        </authorList>
    </citation>
    <scope>NUCLEOTIDE SEQUENCE [LARGE SCALE GENOMIC DNA]</scope>
</reference>
<organism evidence="2 3">
    <name type="scientific">Araneus ventricosus</name>
    <name type="common">Orbweaver spider</name>
    <name type="synonym">Epeira ventricosa</name>
    <dbReference type="NCBI Taxonomy" id="182803"/>
    <lineage>
        <taxon>Eukaryota</taxon>
        <taxon>Metazoa</taxon>
        <taxon>Ecdysozoa</taxon>
        <taxon>Arthropoda</taxon>
        <taxon>Chelicerata</taxon>
        <taxon>Arachnida</taxon>
        <taxon>Araneae</taxon>
        <taxon>Araneomorphae</taxon>
        <taxon>Entelegynae</taxon>
        <taxon>Araneoidea</taxon>
        <taxon>Araneidae</taxon>
        <taxon>Araneus</taxon>
    </lineage>
</organism>
<accession>A0A4Y2WRF2</accession>
<dbReference type="EMBL" id="BGPR01064325">
    <property type="protein sequence ID" value="GBO39316.1"/>
    <property type="molecule type" value="Genomic_DNA"/>
</dbReference>
<evidence type="ECO:0000313" key="2">
    <source>
        <dbReference type="EMBL" id="GBO39316.1"/>
    </source>
</evidence>
<dbReference type="Proteomes" id="UP000499080">
    <property type="component" value="Unassembled WGS sequence"/>
</dbReference>
<feature type="region of interest" description="Disordered" evidence="1">
    <location>
        <begin position="1"/>
        <end position="23"/>
    </location>
</feature>
<protein>
    <submittedName>
        <fullName evidence="2">Uncharacterized protein</fullName>
    </submittedName>
</protein>
<feature type="non-terminal residue" evidence="2">
    <location>
        <position position="52"/>
    </location>
</feature>
<evidence type="ECO:0000256" key="1">
    <source>
        <dbReference type="SAM" id="MobiDB-lite"/>
    </source>
</evidence>
<proteinExistence type="predicted"/>
<name>A0A4Y2WRF2_ARAVE</name>
<sequence>MKTGEPAFNEQEQHRPNKKPFDWDEFDKGVLKSRTCNNPEAAAITEIDKYLN</sequence>
<evidence type="ECO:0000313" key="3">
    <source>
        <dbReference type="Proteomes" id="UP000499080"/>
    </source>
</evidence>
<feature type="compositionally biased region" description="Basic and acidic residues" evidence="1">
    <location>
        <begin position="11"/>
        <end position="23"/>
    </location>
</feature>
<dbReference type="AlphaFoldDB" id="A0A4Y2WRF2"/>
<gene>
    <name evidence="2" type="ORF">AVEN_5114_1</name>
</gene>
<comment type="caution">
    <text evidence="2">The sequence shown here is derived from an EMBL/GenBank/DDBJ whole genome shotgun (WGS) entry which is preliminary data.</text>
</comment>
<keyword evidence="3" id="KW-1185">Reference proteome</keyword>